<proteinExistence type="predicted"/>
<feature type="coiled-coil region" evidence="1">
    <location>
        <begin position="53"/>
        <end position="165"/>
    </location>
</feature>
<evidence type="ECO:0000256" key="1">
    <source>
        <dbReference type="SAM" id="Coils"/>
    </source>
</evidence>
<accession>A0A1D2MSI4</accession>
<reference evidence="2 3" key="1">
    <citation type="journal article" date="2016" name="Genome Biol. Evol.">
        <title>Gene Family Evolution Reflects Adaptation to Soil Environmental Stressors in the Genome of the Collembolan Orchesella cincta.</title>
        <authorList>
            <person name="Faddeeva-Vakhrusheva A."/>
            <person name="Derks M.F."/>
            <person name="Anvar S.Y."/>
            <person name="Agamennone V."/>
            <person name="Suring W."/>
            <person name="Smit S."/>
            <person name="van Straalen N.M."/>
            <person name="Roelofs D."/>
        </authorList>
    </citation>
    <scope>NUCLEOTIDE SEQUENCE [LARGE SCALE GENOMIC DNA]</scope>
    <source>
        <tissue evidence="2">Mixed pool</tissue>
    </source>
</reference>
<protein>
    <submittedName>
        <fullName evidence="2">ATP synthase subunit delta</fullName>
    </submittedName>
</protein>
<comment type="caution">
    <text evidence="2">The sequence shown here is derived from an EMBL/GenBank/DDBJ whole genome shotgun (WGS) entry which is preliminary data.</text>
</comment>
<organism evidence="2 3">
    <name type="scientific">Orchesella cincta</name>
    <name type="common">Springtail</name>
    <name type="synonym">Podura cincta</name>
    <dbReference type="NCBI Taxonomy" id="48709"/>
    <lineage>
        <taxon>Eukaryota</taxon>
        <taxon>Metazoa</taxon>
        <taxon>Ecdysozoa</taxon>
        <taxon>Arthropoda</taxon>
        <taxon>Hexapoda</taxon>
        <taxon>Collembola</taxon>
        <taxon>Entomobryomorpha</taxon>
        <taxon>Entomobryoidea</taxon>
        <taxon>Orchesellidae</taxon>
        <taxon>Orchesellinae</taxon>
        <taxon>Orchesella</taxon>
    </lineage>
</organism>
<evidence type="ECO:0000313" key="3">
    <source>
        <dbReference type="Proteomes" id="UP000094527"/>
    </source>
</evidence>
<dbReference type="Proteomes" id="UP000094527">
    <property type="component" value="Unassembled WGS sequence"/>
</dbReference>
<evidence type="ECO:0000313" key="2">
    <source>
        <dbReference type="EMBL" id="ODM95993.1"/>
    </source>
</evidence>
<name>A0A1D2MSI4_ORCCI</name>
<dbReference type="AlphaFoldDB" id="A0A1D2MSI4"/>
<dbReference type="EMBL" id="LJIJ01000596">
    <property type="protein sequence ID" value="ODM95993.1"/>
    <property type="molecule type" value="Genomic_DNA"/>
</dbReference>
<keyword evidence="3" id="KW-1185">Reference proteome</keyword>
<sequence length="311" mass="35557">METQTLLTLAQLLKQPLLTTEDSIEKTSDGDKDSDNVKSSTIFGLRSEDRYRVLKLIEELVDAQETADKLRQKLDDEKTDFREKRSALMKKLDILSEKHEKSLSNIQRLKEKHSHSLQMLEDKISTVSQKFEASLVDIKELRKVNAELKEENTVLRKLNSKYLERLSAMQDETSRLTYLVDENRNIEKAVKRQLKNLTSGRSINWENKRDRLLLGSNISCHSNSVNDSYCEESLKGAGDFINHLRQSSSYGFNTIKAPISIDVNKLPESSVVIPTNSIPVSTPNTEKTLDSTLANSELTDMTILENLFFRF</sequence>
<keyword evidence="1" id="KW-0175">Coiled coil</keyword>
<gene>
    <name evidence="2" type="ORF">Ocin01_10679</name>
</gene>